<organism evidence="4 5">
    <name type="scientific">Aspergillus pseudoustus</name>
    <dbReference type="NCBI Taxonomy" id="1810923"/>
    <lineage>
        <taxon>Eukaryota</taxon>
        <taxon>Fungi</taxon>
        <taxon>Dikarya</taxon>
        <taxon>Ascomycota</taxon>
        <taxon>Pezizomycotina</taxon>
        <taxon>Eurotiomycetes</taxon>
        <taxon>Eurotiomycetidae</taxon>
        <taxon>Eurotiales</taxon>
        <taxon>Aspergillaceae</taxon>
        <taxon>Aspergillus</taxon>
        <taxon>Aspergillus subgen. Nidulantes</taxon>
    </lineage>
</organism>
<reference evidence="4 5" key="1">
    <citation type="submission" date="2024-07" db="EMBL/GenBank/DDBJ databases">
        <title>Section-level genome sequencing and comparative genomics of Aspergillus sections Usti and Cavernicolus.</title>
        <authorList>
            <consortium name="Lawrence Berkeley National Laboratory"/>
            <person name="Nybo J.L."/>
            <person name="Vesth T.C."/>
            <person name="Theobald S."/>
            <person name="Frisvad J.C."/>
            <person name="Larsen T.O."/>
            <person name="Kjaerboelling I."/>
            <person name="Rothschild-Mancinelli K."/>
            <person name="Lyhne E.K."/>
            <person name="Kogle M.E."/>
            <person name="Barry K."/>
            <person name="Clum A."/>
            <person name="Na H."/>
            <person name="Ledsgaard L."/>
            <person name="Lin J."/>
            <person name="Lipzen A."/>
            <person name="Kuo A."/>
            <person name="Riley R."/>
            <person name="Mondo S."/>
            <person name="Labutti K."/>
            <person name="Haridas S."/>
            <person name="Pangalinan J."/>
            <person name="Salamov A.A."/>
            <person name="Simmons B.A."/>
            <person name="Magnuson J.K."/>
            <person name="Chen J."/>
            <person name="Drula E."/>
            <person name="Henrissat B."/>
            <person name="Wiebenga A."/>
            <person name="Lubbers R.J."/>
            <person name="Gomes A.C."/>
            <person name="Makela M.R."/>
            <person name="Stajich J."/>
            <person name="Grigoriev I.V."/>
            <person name="Mortensen U.H."/>
            <person name="De Vries R.P."/>
            <person name="Baker S.E."/>
            <person name="Andersen M.R."/>
        </authorList>
    </citation>
    <scope>NUCLEOTIDE SEQUENCE [LARGE SCALE GENOMIC DNA]</scope>
    <source>
        <strain evidence="4 5">CBS 123904</strain>
    </source>
</reference>
<comment type="caution">
    <text evidence="4">The sequence shown here is derived from an EMBL/GenBank/DDBJ whole genome shotgun (WGS) entry which is preliminary data.</text>
</comment>
<proteinExistence type="inferred from homology"/>
<dbReference type="PANTHER" id="PTHR43510">
    <property type="entry name" value="AMINOTRANSFERASE FUNCTION, HYPOTHETICAL (EUROFUNG)"/>
    <property type="match status" value="1"/>
</dbReference>
<evidence type="ECO:0000256" key="1">
    <source>
        <dbReference type="ARBA" id="ARBA00007441"/>
    </source>
</evidence>
<dbReference type="EMBL" id="JBFXLU010000324">
    <property type="protein sequence ID" value="KAL2829818.1"/>
    <property type="molecule type" value="Genomic_DNA"/>
</dbReference>
<dbReference type="InterPro" id="IPR015421">
    <property type="entry name" value="PyrdxlP-dep_Trfase_major"/>
</dbReference>
<protein>
    <submittedName>
        <fullName evidence="4">Pyridoxal phosphate-dependent transferase</fullName>
    </submittedName>
</protein>
<dbReference type="CDD" id="cd00609">
    <property type="entry name" value="AAT_like"/>
    <property type="match status" value="1"/>
</dbReference>
<dbReference type="PROSITE" id="PS00105">
    <property type="entry name" value="AA_TRANSFER_CLASS_1"/>
    <property type="match status" value="1"/>
</dbReference>
<dbReference type="InterPro" id="IPR004839">
    <property type="entry name" value="Aminotransferase_I/II_large"/>
</dbReference>
<dbReference type="Gene3D" id="3.90.1150.10">
    <property type="entry name" value="Aspartate Aminotransferase, domain 1"/>
    <property type="match status" value="1"/>
</dbReference>
<dbReference type="GO" id="GO:0016740">
    <property type="term" value="F:transferase activity"/>
    <property type="evidence" value="ECO:0007669"/>
    <property type="project" value="UniProtKB-KW"/>
</dbReference>
<dbReference type="SUPFAM" id="SSF53383">
    <property type="entry name" value="PLP-dependent transferases"/>
    <property type="match status" value="1"/>
</dbReference>
<dbReference type="PANTHER" id="PTHR43510:SF1">
    <property type="entry name" value="AMINOTRANSFERASE FUNCTION, HYPOTHETICAL (EUROFUNG)"/>
    <property type="match status" value="1"/>
</dbReference>
<dbReference type="InterPro" id="IPR015422">
    <property type="entry name" value="PyrdxlP-dep_Trfase_small"/>
</dbReference>
<gene>
    <name evidence="4" type="ORF">BJY01DRAFT_254888</name>
</gene>
<dbReference type="Gene3D" id="3.40.640.10">
    <property type="entry name" value="Type I PLP-dependent aspartate aminotransferase-like (Major domain)"/>
    <property type="match status" value="1"/>
</dbReference>
<comment type="similarity">
    <text evidence="1">Belongs to the class-I pyridoxal-phosphate-dependent aminotransferase family.</text>
</comment>
<accession>A0ABR4IPW9</accession>
<dbReference type="Pfam" id="PF00155">
    <property type="entry name" value="Aminotran_1_2"/>
    <property type="match status" value="1"/>
</dbReference>
<evidence type="ECO:0000259" key="3">
    <source>
        <dbReference type="Pfam" id="PF00155"/>
    </source>
</evidence>
<keyword evidence="2" id="KW-0663">Pyridoxal phosphate</keyword>
<dbReference type="InterPro" id="IPR004838">
    <property type="entry name" value="NHTrfase_class1_PyrdxlP-BS"/>
</dbReference>
<dbReference type="InterPro" id="IPR015424">
    <property type="entry name" value="PyrdxlP-dep_Trfase"/>
</dbReference>
<evidence type="ECO:0000313" key="4">
    <source>
        <dbReference type="EMBL" id="KAL2829818.1"/>
    </source>
</evidence>
<sequence>MVNVKKFEVEQASPHNQEGKWMDEHETWATHNLAETCCASVSLQDLIALAAVDADSATATTDPDQRMAGLINYTTKQTYGSIRGSSTLRSRIADLYDTTAGTIGGANSVLITNGAIQANFLTLYSLLCPGDHVIVQYPTYQQLYSVPESLGAEVSLWKWRPEIEGGDGSGLDVQELRGLIRENTRMIILNNPQNPTGAVLSRRTLEEIISLARAHNITIHSDEVYRPLFHSLPESGPENGGNPPSILELGYGNVVATGSLSKAFSLAGIRVGWLASPRAEIIDACASSRHYTTISVSQVDDGVAAFALAKPTVVNLLRRNVELARRNLALLAEFVDEFKHVVSWVKPAAGTTAFIRFRTKGGSGEPVDDVEFCKRLQERKGVMFVPGRRCFGDSVDFAGYVRVGFVPEHQVMVDGLRALREFMAEEYDSVPAAAV</sequence>
<name>A0ABR4IPW9_9EURO</name>
<evidence type="ECO:0000313" key="5">
    <source>
        <dbReference type="Proteomes" id="UP001610446"/>
    </source>
</evidence>
<keyword evidence="5" id="KW-1185">Reference proteome</keyword>
<feature type="domain" description="Aminotransferase class I/classII large" evidence="3">
    <location>
        <begin position="76"/>
        <end position="405"/>
    </location>
</feature>
<evidence type="ECO:0000256" key="2">
    <source>
        <dbReference type="ARBA" id="ARBA00022898"/>
    </source>
</evidence>
<keyword evidence="4" id="KW-0808">Transferase</keyword>
<dbReference type="Proteomes" id="UP001610446">
    <property type="component" value="Unassembled WGS sequence"/>
</dbReference>